<evidence type="ECO:0000259" key="4">
    <source>
        <dbReference type="PROSITE" id="PS50054"/>
    </source>
</evidence>
<dbReference type="InterPro" id="IPR000387">
    <property type="entry name" value="Tyr_Pase_dom"/>
</dbReference>
<dbReference type="GO" id="GO:0008138">
    <property type="term" value="F:protein tyrosine/serine/threonine phosphatase activity"/>
    <property type="evidence" value="ECO:0007669"/>
    <property type="project" value="InterPro"/>
</dbReference>
<reference evidence="6" key="1">
    <citation type="submission" date="2021-12" db="EMBL/GenBank/DDBJ databases">
        <title>Convergent genome expansion in fungi linked to evolution of root-endophyte symbiosis.</title>
        <authorList>
            <consortium name="DOE Joint Genome Institute"/>
            <person name="Ke Y.-H."/>
            <person name="Bonito G."/>
            <person name="Liao H.-L."/>
            <person name="Looney B."/>
            <person name="Rojas-Flechas A."/>
            <person name="Nash J."/>
            <person name="Hameed K."/>
            <person name="Schadt C."/>
            <person name="Martin F."/>
            <person name="Crous P.W."/>
            <person name="Miettinen O."/>
            <person name="Magnuson J.K."/>
            <person name="Labbe J."/>
            <person name="Jacobson D."/>
            <person name="Doktycz M.J."/>
            <person name="Veneault-Fourrey C."/>
            <person name="Kuo A."/>
            <person name="Mondo S."/>
            <person name="Calhoun S."/>
            <person name="Riley R."/>
            <person name="Ohm R."/>
            <person name="LaButti K."/>
            <person name="Andreopoulos B."/>
            <person name="Pangilinan J."/>
            <person name="Nolan M."/>
            <person name="Tritt A."/>
            <person name="Clum A."/>
            <person name="Lipzen A."/>
            <person name="Daum C."/>
            <person name="Barry K."/>
            <person name="Grigoriev I.V."/>
            <person name="Vilgalys R."/>
        </authorList>
    </citation>
    <scope>NUCLEOTIDE SEQUENCE</scope>
    <source>
        <strain evidence="6">PMI_201</strain>
    </source>
</reference>
<dbReference type="FunFam" id="3.90.190.10:FF:000110">
    <property type="entry name" value="PPS1p Protein phosphatase"/>
    <property type="match status" value="1"/>
</dbReference>
<dbReference type="AlphaFoldDB" id="A0AAD4L383"/>
<feature type="compositionally biased region" description="Polar residues" evidence="3">
    <location>
        <begin position="51"/>
        <end position="61"/>
    </location>
</feature>
<dbReference type="SUPFAM" id="SSF52799">
    <property type="entry name" value="(Phosphotyrosine protein) phosphatases II"/>
    <property type="match status" value="2"/>
</dbReference>
<feature type="domain" description="Tyrosine specific protein phosphatases" evidence="5">
    <location>
        <begin position="569"/>
        <end position="637"/>
    </location>
</feature>
<dbReference type="InterPro" id="IPR016130">
    <property type="entry name" value="Tyr_Pase_AS"/>
</dbReference>
<dbReference type="GeneID" id="70252859"/>
<accession>A0AAD4L383</accession>
<gene>
    <name evidence="6" type="ORF">BGW36DRAFT_7686</name>
</gene>
<dbReference type="GO" id="GO:0005634">
    <property type="term" value="C:nucleus"/>
    <property type="evidence" value="ECO:0007669"/>
    <property type="project" value="GOC"/>
</dbReference>
<evidence type="ECO:0008006" key="8">
    <source>
        <dbReference type="Google" id="ProtNLM"/>
    </source>
</evidence>
<evidence type="ECO:0000256" key="2">
    <source>
        <dbReference type="ARBA" id="ARBA00022912"/>
    </source>
</evidence>
<dbReference type="PANTHER" id="PTHR47550">
    <property type="entry name" value="DUAL SPECIFICITY PROTEIN PHOSPHATASE PPS1"/>
    <property type="match status" value="1"/>
</dbReference>
<keyword evidence="1" id="KW-0378">Hydrolase</keyword>
<evidence type="ECO:0000313" key="7">
    <source>
        <dbReference type="Proteomes" id="UP001201262"/>
    </source>
</evidence>
<evidence type="ECO:0000313" key="6">
    <source>
        <dbReference type="EMBL" id="KAH8705112.1"/>
    </source>
</evidence>
<dbReference type="Proteomes" id="UP001201262">
    <property type="component" value="Unassembled WGS sequence"/>
</dbReference>
<dbReference type="Gene3D" id="3.90.190.10">
    <property type="entry name" value="Protein tyrosine phosphatase superfamily"/>
    <property type="match status" value="2"/>
</dbReference>
<dbReference type="RefSeq" id="XP_046077733.1">
    <property type="nucleotide sequence ID" value="XM_046222573.1"/>
</dbReference>
<keyword evidence="7" id="KW-1185">Reference proteome</keyword>
<dbReference type="PROSITE" id="PS50056">
    <property type="entry name" value="TYR_PHOSPHATASE_2"/>
    <property type="match status" value="1"/>
</dbReference>
<keyword evidence="2" id="KW-0904">Protein phosphatase</keyword>
<feature type="region of interest" description="Disordered" evidence="3">
    <location>
        <begin position="1"/>
        <end position="61"/>
    </location>
</feature>
<organism evidence="6 7">
    <name type="scientific">Talaromyces proteolyticus</name>
    <dbReference type="NCBI Taxonomy" id="1131652"/>
    <lineage>
        <taxon>Eukaryota</taxon>
        <taxon>Fungi</taxon>
        <taxon>Dikarya</taxon>
        <taxon>Ascomycota</taxon>
        <taxon>Pezizomycotina</taxon>
        <taxon>Eurotiomycetes</taxon>
        <taxon>Eurotiomycetidae</taxon>
        <taxon>Eurotiales</taxon>
        <taxon>Trichocomaceae</taxon>
        <taxon>Talaromyces</taxon>
        <taxon>Talaromyces sect. Bacilispori</taxon>
    </lineage>
</organism>
<dbReference type="InterPro" id="IPR029021">
    <property type="entry name" value="Prot-tyrosine_phosphatase-like"/>
</dbReference>
<evidence type="ECO:0000259" key="5">
    <source>
        <dbReference type="PROSITE" id="PS50056"/>
    </source>
</evidence>
<dbReference type="PROSITE" id="PS50054">
    <property type="entry name" value="TYR_PHOSPHATASE_DUAL"/>
    <property type="match status" value="1"/>
</dbReference>
<sequence length="680" mass="76821">MATVVVQQQSIRHSATPPPVSPALSLNVRPRTPTSIPNKHIPTCPPGSAPQLPSSPKSPTVSLTSLLYPPDRFRKLSKSPPVYSIDSDILVAALNNLAAQSLPDPKQVFPWLHGLHPDNAMQSAFFVNRKRSLRRIPKCLRTFTIVSLDDDLTKSRLRGAVTLDEILAPSGYDFIDADPIDGFSVRNFHIQTAKLAPLSDIIIYAKNGASNFQLLDAAERLAIAQQNWRMKHDPAQETPLFNTFILSDTYEEIEKKHPELVAVDSAGHFTSNVMDFFQWERIEMCNMSKASEISNGVWLGPSPDMLLASGEHDQLDPDQFDLLVEANDLASIPGPRYLERVHRELANDPTKTQLIQFPSSGSIVPLPESGKDVEDFVTTIRWMYYLANPEEDELEHDADDDVPMDALTRRAHRILIHCADGYTESSLLALAYFIFAEGIPMHEAWLKLHREKGRNFFAYPSDVVFLRNIQPRLLQESPAAQSLSVCHILEPKWLRTMDGSLPSRILPYMYLGNLAHANNPELLRALGIKRVLSIGESVSWSDDDFERWGEDNLMFISQVQDNGVDSLTQEFDRCLKFIEKGKLDGSATLVHCRVGVSRSATICIAEVMASLGLSFPRAYCFVRARRLNVIIQPHLRFVYELLKWDELQQQKRKQPLRRELEWATIAREIALMNKPYSKQQ</sequence>
<dbReference type="CDD" id="cd14516">
    <property type="entry name" value="DSP_fungal_PPS1"/>
    <property type="match status" value="1"/>
</dbReference>
<dbReference type="PROSITE" id="PS00383">
    <property type="entry name" value="TYR_PHOSPHATASE_1"/>
    <property type="match status" value="1"/>
</dbReference>
<dbReference type="PANTHER" id="PTHR47550:SF1">
    <property type="entry name" value="DUAL SPECIFICITY PROTEIN PHOSPHATASE PPS1"/>
    <property type="match status" value="1"/>
</dbReference>
<dbReference type="Pfam" id="PF00782">
    <property type="entry name" value="DSPc"/>
    <property type="match status" value="1"/>
</dbReference>
<name>A0AAD4L383_9EURO</name>
<dbReference type="InterPro" id="IPR053239">
    <property type="entry name" value="Dual_spec_PTase"/>
</dbReference>
<dbReference type="InterPro" id="IPR047949">
    <property type="entry name" value="PPS1_DSP"/>
</dbReference>
<dbReference type="SMART" id="SM00195">
    <property type="entry name" value="DSPc"/>
    <property type="match status" value="1"/>
</dbReference>
<proteinExistence type="predicted"/>
<dbReference type="InterPro" id="IPR000340">
    <property type="entry name" value="Dual-sp_phosphatase_cat-dom"/>
</dbReference>
<evidence type="ECO:0000256" key="3">
    <source>
        <dbReference type="SAM" id="MobiDB-lite"/>
    </source>
</evidence>
<dbReference type="EMBL" id="JAJTJA010000001">
    <property type="protein sequence ID" value="KAH8705112.1"/>
    <property type="molecule type" value="Genomic_DNA"/>
</dbReference>
<feature type="domain" description="Tyrosine-protein phosphatase" evidence="4">
    <location>
        <begin position="501"/>
        <end position="650"/>
    </location>
</feature>
<feature type="compositionally biased region" description="Polar residues" evidence="3">
    <location>
        <begin position="1"/>
        <end position="13"/>
    </location>
</feature>
<comment type="caution">
    <text evidence="6">The sequence shown here is derived from an EMBL/GenBank/DDBJ whole genome shotgun (WGS) entry which is preliminary data.</text>
</comment>
<protein>
    <recommendedName>
        <fullName evidence="8">Protein-tyrosine-phosphatase</fullName>
    </recommendedName>
</protein>
<dbReference type="InterPro" id="IPR020422">
    <property type="entry name" value="TYR_PHOSPHATASE_DUAL_dom"/>
</dbReference>
<evidence type="ECO:0000256" key="1">
    <source>
        <dbReference type="ARBA" id="ARBA00022801"/>
    </source>
</evidence>
<dbReference type="GO" id="GO:0033260">
    <property type="term" value="P:nuclear DNA replication"/>
    <property type="evidence" value="ECO:0007669"/>
    <property type="project" value="InterPro"/>
</dbReference>